<dbReference type="InterPro" id="IPR056823">
    <property type="entry name" value="TEN-like_YD-shell"/>
</dbReference>
<dbReference type="Gene3D" id="2.180.10.10">
    <property type="entry name" value="RHS repeat-associated core"/>
    <property type="match status" value="1"/>
</dbReference>
<evidence type="ECO:0000259" key="2">
    <source>
        <dbReference type="Pfam" id="PF25023"/>
    </source>
</evidence>
<accession>A0A7V8VAN8</accession>
<gene>
    <name evidence="3" type="ORF">H0921_00140</name>
</gene>
<dbReference type="Pfam" id="PF25023">
    <property type="entry name" value="TEN_YD-shell"/>
    <property type="match status" value="1"/>
</dbReference>
<dbReference type="Proteomes" id="UP000542342">
    <property type="component" value="Unassembled WGS sequence"/>
</dbReference>
<dbReference type="NCBIfam" id="TIGR01643">
    <property type="entry name" value="YD_repeat_2x"/>
    <property type="match status" value="2"/>
</dbReference>
<dbReference type="PANTHER" id="PTHR32305">
    <property type="match status" value="1"/>
</dbReference>
<reference evidence="3 4" key="1">
    <citation type="submission" date="2020-07" db="EMBL/GenBank/DDBJ databases">
        <title>Thermogemmata thermophila gen. nov., sp. nov., a novel moderate thermophilic planctomycete from a Kamchatka hot spring.</title>
        <authorList>
            <person name="Elcheninov A.G."/>
            <person name="Podosokorskaya O.A."/>
            <person name="Kovaleva O.L."/>
            <person name="Novikov A."/>
            <person name="Bonch-Osmolovskaya E.A."/>
            <person name="Toshchakov S.V."/>
            <person name="Kublanov I.V."/>
        </authorList>
    </citation>
    <scope>NUCLEOTIDE SEQUENCE [LARGE SCALE GENOMIC DNA]</scope>
    <source>
        <strain evidence="3 4">2918</strain>
    </source>
</reference>
<dbReference type="InterPro" id="IPR050708">
    <property type="entry name" value="T6SS_VgrG/RHS"/>
</dbReference>
<evidence type="ECO:0000313" key="3">
    <source>
        <dbReference type="EMBL" id="MBA2224570.1"/>
    </source>
</evidence>
<dbReference type="RefSeq" id="WP_194536012.1">
    <property type="nucleotide sequence ID" value="NZ_JACEFB010000001.1"/>
</dbReference>
<feature type="domain" description="Teneurin-like YD-shell" evidence="2">
    <location>
        <begin position="343"/>
        <end position="625"/>
    </location>
</feature>
<evidence type="ECO:0000313" key="4">
    <source>
        <dbReference type="Proteomes" id="UP000542342"/>
    </source>
</evidence>
<comment type="caution">
    <text evidence="3">The sequence shown here is derived from an EMBL/GenBank/DDBJ whole genome shotgun (WGS) entry which is preliminary data.</text>
</comment>
<dbReference type="PANTHER" id="PTHR32305:SF15">
    <property type="entry name" value="PROTEIN RHSA-RELATED"/>
    <property type="match status" value="1"/>
</dbReference>
<proteinExistence type="predicted"/>
<dbReference type="EMBL" id="JACEFB010000001">
    <property type="protein sequence ID" value="MBA2224570.1"/>
    <property type="molecule type" value="Genomic_DNA"/>
</dbReference>
<dbReference type="InterPro" id="IPR006530">
    <property type="entry name" value="YD"/>
</dbReference>
<sequence length="889" mass="98298">MTSQTYNAAGWVEATTDPKGIVSKTYYDNLGRTTKTIANYVDGIVGDDNDITTEFTYNAVGLTSLTSRRPDGSGQTTQWVYGVTVATGSGLNSNDLVGQTRWPDPVTGTASSSEQETVTVNALGQTLTTTDRNGTVHTLSYDVLGRVISDAVTTLGANVEGSVRRIEYAYDSQGNAALITSFDAATGGSIVNQVKREFNGLGQLTSEWQEHAGAVTGSSPRVQYAYSEMADGANHSRLTSITYPNGKVLSYNYAAGLDDAISRLSSLSDSTGVLESYDYLGEAVVVARKHPQPGIDLSYVKRSGEANGDAGDPYTGLDRFGRIVDQRWLRSGDGSTLDRLQYAYDRNGNRLTRANLINSAFNESYSYDHLNQLTGFTRGGHSRSWDYDAQGNWQSVTTDGSTQTRTHNAQNEITGLSGAVTPTYDANGNLTRDETGRQFVYDAWNRLVEVQDASGNTLKTYAYDGLHRRVQETARGTTTDLYYSDAWQVLEERVGGQTQVQYVWSPVYVDALILRDRDTNGDGSLDERLYVVQDANYNVTGLFDNSGNVVERYVYDPFGQVTILDAGWNVLAASAFAWQYLHQGGRFDATSGLYHFRHRDYSPTLGRWTSLDPIRYSAGDVNLYRGLVNNPAKYLDSMGLDVGEPGFWESLIPIWGSGREAIHSFQNGQYLRGAFHTVLAATDVFLLKSIVTAGGKLLVKGGAKLASKEAIEEATVRTALEATENLAWKELPEGTRIVFVEEARVWVKEVNPNASKFWKLWGKKSLDVQADGLGKLDNLAPRFLYQDGRLIVEDVGTLAKGNMDFRTFLGYYIRGSWRLGTPFNDIRPRNMGMNGKIFDPVYHPFHEMLVPTAIESGITFIRIGDRFYVIHQKNEQMRQPIRLIPMPKK</sequence>
<keyword evidence="1" id="KW-0677">Repeat</keyword>
<organism evidence="3 4">
    <name type="scientific">Thermogemmata fonticola</name>
    <dbReference type="NCBI Taxonomy" id="2755323"/>
    <lineage>
        <taxon>Bacteria</taxon>
        <taxon>Pseudomonadati</taxon>
        <taxon>Planctomycetota</taxon>
        <taxon>Planctomycetia</taxon>
        <taxon>Gemmatales</taxon>
        <taxon>Gemmataceae</taxon>
        <taxon>Thermogemmata</taxon>
    </lineage>
</organism>
<dbReference type="AlphaFoldDB" id="A0A7V8VAN8"/>
<dbReference type="NCBIfam" id="TIGR03696">
    <property type="entry name" value="Rhs_assc_core"/>
    <property type="match status" value="1"/>
</dbReference>
<evidence type="ECO:0000256" key="1">
    <source>
        <dbReference type="ARBA" id="ARBA00022737"/>
    </source>
</evidence>
<name>A0A7V8VAN8_9BACT</name>
<keyword evidence="4" id="KW-1185">Reference proteome</keyword>
<dbReference type="InterPro" id="IPR022385">
    <property type="entry name" value="Rhs_assc_core"/>
</dbReference>
<protein>
    <submittedName>
        <fullName evidence="3">RHS repeat protein</fullName>
    </submittedName>
</protein>